<sequence length="674" mass="75634">MATRKSVCPHNCPDTCGLIITTENDQVISLHGDPQHPVTEGVICGKVRQHYREKVHGSHRVLTPLIRTGEKGSGAFKPISWERALSIIVDRFQAIIASANPTAILPYSYSGTIGIIQNGSMDRRFFHRLGAATLERTICAAAGTEAFRYTMGASVGLQPEETRFANLVIVWGSNLVVTNVHQWLYILEARKRGAKVIVIDVERTETARQADWFIQIKPGTDLELALGIQHVLIEEELINGSFIERQTVGFRELAAHVATYSLDRVERMTGINKEDIQRIARMYGTEKRSFIRIGNGQQHHHSGGMSTRAILSLPALTGAWEAKGGGAIYFNLKHGEYSFDILHRPDLRTNEERRVNMNELGKVLLSQQEPILALFVYNSNPASVAPDQRKVLQGLARDDLFVVVHEQQLTDTAKFADIVLPATTFLEHDDVYRSYWHPYWQLGRRVISPIGQSKSNTELFRMLANAFHFQELCFRDNDETLMKQAIFGDSPVDSTVWEQFLSGKPIRWKPTHLSAQQIEPWKIGEYETPSGKIELYSEAMHEAGLPPLPEKIPYKQAAAPYQLIISPSRKGLNSQFIEYAKGKPVVQLSKKDAMREGIYDGDRVCLFNDHGQLTCTANVSEACQQGVIIARGVWWHHQHEQQGNFNTLTGGDLSDFGGGATFFSTYVQVKKSEA</sequence>
<dbReference type="Gene3D" id="2.20.25.90">
    <property type="entry name" value="ADC-like domains"/>
    <property type="match status" value="1"/>
</dbReference>
<dbReference type="PATRIC" id="fig|136160.3.peg.1384"/>
<keyword evidence="7" id="KW-0411">Iron-sulfur</keyword>
<dbReference type="InterPro" id="IPR050612">
    <property type="entry name" value="Prok_Mopterin_Oxidored"/>
</dbReference>
<dbReference type="RefSeq" id="WP_053430688.1">
    <property type="nucleotide sequence ID" value="NZ_CP040441.1"/>
</dbReference>
<dbReference type="Gene3D" id="3.30.2070.10">
    <property type="entry name" value="Formate dehydrogenase/DMSO reductase"/>
    <property type="match status" value="1"/>
</dbReference>
<name>A0A0M0KHR1_ALKHA</name>
<evidence type="ECO:0000259" key="8">
    <source>
        <dbReference type="PROSITE" id="PS51669"/>
    </source>
</evidence>
<accession>A0A0M0KHR1</accession>
<dbReference type="Gene3D" id="2.40.40.20">
    <property type="match status" value="1"/>
</dbReference>
<dbReference type="SUPFAM" id="SSF50692">
    <property type="entry name" value="ADC-like"/>
    <property type="match status" value="1"/>
</dbReference>
<dbReference type="GO" id="GO:0051536">
    <property type="term" value="F:iron-sulfur cluster binding"/>
    <property type="evidence" value="ECO:0007669"/>
    <property type="project" value="UniProtKB-KW"/>
</dbReference>
<evidence type="ECO:0000256" key="2">
    <source>
        <dbReference type="ARBA" id="ARBA00010312"/>
    </source>
</evidence>
<comment type="similarity">
    <text evidence="2">Belongs to the prokaryotic molybdopterin-containing oxidoreductase family.</text>
</comment>
<dbReference type="Pfam" id="PF04879">
    <property type="entry name" value="Molybdop_Fe4S4"/>
    <property type="match status" value="1"/>
</dbReference>
<comment type="caution">
    <text evidence="9">The sequence shown here is derived from an EMBL/GenBank/DDBJ whole genome shotgun (WGS) entry which is preliminary data.</text>
</comment>
<dbReference type="PANTHER" id="PTHR43742">
    <property type="entry name" value="TRIMETHYLAMINE-N-OXIDE REDUCTASE"/>
    <property type="match status" value="1"/>
</dbReference>
<dbReference type="GO" id="GO:0043546">
    <property type="term" value="F:molybdopterin cofactor binding"/>
    <property type="evidence" value="ECO:0007669"/>
    <property type="project" value="InterPro"/>
</dbReference>
<dbReference type="GeneID" id="87598380"/>
<dbReference type="PROSITE" id="PS00490">
    <property type="entry name" value="MOLYBDOPTERIN_PROK_2"/>
    <property type="match status" value="1"/>
</dbReference>
<dbReference type="GO" id="GO:0046872">
    <property type="term" value="F:metal ion binding"/>
    <property type="evidence" value="ECO:0007669"/>
    <property type="project" value="UniProtKB-KW"/>
</dbReference>
<comment type="cofactor">
    <cofactor evidence="1">
        <name>Mo-bis(molybdopterin guanine dinucleotide)</name>
        <dbReference type="ChEBI" id="CHEBI:60539"/>
    </cofactor>
</comment>
<evidence type="ECO:0000256" key="5">
    <source>
        <dbReference type="ARBA" id="ARBA00023002"/>
    </source>
</evidence>
<keyword evidence="6" id="KW-0408">Iron</keyword>
<dbReference type="EMBL" id="LILD01000001">
    <property type="protein sequence ID" value="KOO38371.1"/>
    <property type="molecule type" value="Genomic_DNA"/>
</dbReference>
<dbReference type="Gene3D" id="3.40.228.10">
    <property type="entry name" value="Dimethylsulfoxide Reductase, domain 2"/>
    <property type="match status" value="1"/>
</dbReference>
<evidence type="ECO:0000256" key="3">
    <source>
        <dbReference type="ARBA" id="ARBA00022505"/>
    </source>
</evidence>
<dbReference type="InterPro" id="IPR006655">
    <property type="entry name" value="Mopterin_OxRdtase_prok_CS"/>
</dbReference>
<dbReference type="Gene3D" id="3.40.50.740">
    <property type="match status" value="1"/>
</dbReference>
<organism evidence="9">
    <name type="scientific">Halalkalibacterium halodurans</name>
    <name type="common">Bacillus halodurans</name>
    <dbReference type="NCBI Taxonomy" id="86665"/>
    <lineage>
        <taxon>Bacteria</taxon>
        <taxon>Bacillati</taxon>
        <taxon>Bacillota</taxon>
        <taxon>Bacilli</taxon>
        <taxon>Bacillales</taxon>
        <taxon>Bacillaceae</taxon>
        <taxon>Halalkalibacterium (ex Joshi et al. 2022)</taxon>
    </lineage>
</organism>
<dbReference type="AlphaFoldDB" id="A0A0M0KHR1"/>
<proteinExistence type="inferred from homology"/>
<evidence type="ECO:0000256" key="7">
    <source>
        <dbReference type="ARBA" id="ARBA00023014"/>
    </source>
</evidence>
<dbReference type="CDD" id="cd02766">
    <property type="entry name" value="MopB_3"/>
    <property type="match status" value="1"/>
</dbReference>
<gene>
    <name evidence="9" type="ORF">AMD02_05445</name>
</gene>
<dbReference type="InterPro" id="IPR006657">
    <property type="entry name" value="MoPterin_dinucl-bd_dom"/>
</dbReference>
<feature type="domain" description="4Fe-4S Mo/W bis-MGD-type" evidence="8">
    <location>
        <begin position="1"/>
        <end position="58"/>
    </location>
</feature>
<dbReference type="PANTHER" id="PTHR43742:SF6">
    <property type="entry name" value="OXIDOREDUCTASE YYAE-RELATED"/>
    <property type="match status" value="1"/>
</dbReference>
<dbReference type="InterPro" id="IPR006963">
    <property type="entry name" value="Mopterin_OxRdtase_4Fe-4S_dom"/>
</dbReference>
<dbReference type="PROSITE" id="PS51669">
    <property type="entry name" value="4FE4S_MOW_BIS_MGD"/>
    <property type="match status" value="1"/>
</dbReference>
<dbReference type="Pfam" id="PF01568">
    <property type="entry name" value="Molydop_binding"/>
    <property type="match status" value="1"/>
</dbReference>
<protein>
    <submittedName>
        <fullName evidence="9">Formate dehydrogenase</fullName>
    </submittedName>
</protein>
<keyword evidence="5" id="KW-0560">Oxidoreductase</keyword>
<dbReference type="SMART" id="SM00926">
    <property type="entry name" value="Molybdop_Fe4S4"/>
    <property type="match status" value="1"/>
</dbReference>
<keyword evidence="4" id="KW-0479">Metal-binding</keyword>
<dbReference type="Pfam" id="PF00384">
    <property type="entry name" value="Molybdopterin"/>
    <property type="match status" value="1"/>
</dbReference>
<dbReference type="InterPro" id="IPR006656">
    <property type="entry name" value="Mopterin_OxRdtase"/>
</dbReference>
<evidence type="ECO:0000256" key="1">
    <source>
        <dbReference type="ARBA" id="ARBA00001942"/>
    </source>
</evidence>
<dbReference type="InterPro" id="IPR009010">
    <property type="entry name" value="Asp_de-COase-like_dom_sf"/>
</dbReference>
<dbReference type="SUPFAM" id="SSF53706">
    <property type="entry name" value="Formate dehydrogenase/DMSO reductase, domains 1-3"/>
    <property type="match status" value="1"/>
</dbReference>
<reference evidence="9" key="1">
    <citation type="submission" date="2015-08" db="EMBL/GenBank/DDBJ databases">
        <title>Complete DNA Sequence of Pseudomonas syringae pv. actinidiae, the Causal Agent of Kiwifruit Canker Disease.</title>
        <authorList>
            <person name="Rikkerink E.H.A."/>
            <person name="Fineran P.C."/>
        </authorList>
    </citation>
    <scope>NUCLEOTIDE SEQUENCE</scope>
    <source>
        <strain evidence="9">DSM 13666</strain>
    </source>
</reference>
<dbReference type="GO" id="GO:0016491">
    <property type="term" value="F:oxidoreductase activity"/>
    <property type="evidence" value="ECO:0007669"/>
    <property type="project" value="UniProtKB-KW"/>
</dbReference>
<evidence type="ECO:0000256" key="4">
    <source>
        <dbReference type="ARBA" id="ARBA00022723"/>
    </source>
</evidence>
<evidence type="ECO:0000256" key="6">
    <source>
        <dbReference type="ARBA" id="ARBA00023004"/>
    </source>
</evidence>
<evidence type="ECO:0000313" key="9">
    <source>
        <dbReference type="EMBL" id="KOO38371.1"/>
    </source>
</evidence>
<keyword evidence="3" id="KW-0500">Molybdenum</keyword>
<dbReference type="PROSITE" id="PS00932">
    <property type="entry name" value="MOLYBDOPTERIN_PROK_3"/>
    <property type="match status" value="1"/>
</dbReference>